<dbReference type="GO" id="GO:0006950">
    <property type="term" value="P:response to stress"/>
    <property type="evidence" value="ECO:0007669"/>
    <property type="project" value="TreeGrafter"/>
</dbReference>
<dbReference type="RefSeq" id="WP_092950199.1">
    <property type="nucleotide sequence ID" value="NZ_FOMQ01000003.1"/>
</dbReference>
<keyword evidence="3" id="KW-0238">DNA-binding</keyword>
<dbReference type="PANTHER" id="PTHR33164:SF105">
    <property type="entry name" value="TRANSCRIPTIONAL REPRESSOR PROTEIN-RELATED"/>
    <property type="match status" value="1"/>
</dbReference>
<dbReference type="InterPro" id="IPR000835">
    <property type="entry name" value="HTH_MarR-typ"/>
</dbReference>
<feature type="domain" description="HTH marR-type" evidence="2">
    <location>
        <begin position="11"/>
        <end position="139"/>
    </location>
</feature>
<dbReference type="OrthoDB" id="8964931at2"/>
<dbReference type="Gene3D" id="1.10.10.10">
    <property type="entry name" value="Winged helix-like DNA-binding domain superfamily/Winged helix DNA-binding domain"/>
    <property type="match status" value="1"/>
</dbReference>
<evidence type="ECO:0000313" key="3">
    <source>
        <dbReference type="EMBL" id="SFD52751.1"/>
    </source>
</evidence>
<keyword evidence="4" id="KW-1185">Reference proteome</keyword>
<reference evidence="4" key="1">
    <citation type="submission" date="2016-10" db="EMBL/GenBank/DDBJ databases">
        <authorList>
            <person name="Varghese N."/>
            <person name="Submissions S."/>
        </authorList>
    </citation>
    <scope>NUCLEOTIDE SEQUENCE [LARGE SCALE GENOMIC DNA]</scope>
    <source>
        <strain evidence="4">DSM 7481</strain>
    </source>
</reference>
<name>A0A1I1T2C2_9BURK</name>
<dbReference type="InterPro" id="IPR036388">
    <property type="entry name" value="WH-like_DNA-bd_sf"/>
</dbReference>
<dbReference type="AlphaFoldDB" id="A0A1I1T2C2"/>
<proteinExistence type="predicted"/>
<evidence type="ECO:0000259" key="2">
    <source>
        <dbReference type="PROSITE" id="PS50995"/>
    </source>
</evidence>
<dbReference type="GO" id="GO:0003677">
    <property type="term" value="F:DNA binding"/>
    <property type="evidence" value="ECO:0007669"/>
    <property type="project" value="UniProtKB-KW"/>
</dbReference>
<protein>
    <submittedName>
        <fullName evidence="3">DNA-binding transcriptional regulator, MarR family</fullName>
    </submittedName>
</protein>
<accession>A0A1I1T2C2</accession>
<dbReference type="EMBL" id="FOMQ01000003">
    <property type="protein sequence ID" value="SFD52751.1"/>
    <property type="molecule type" value="Genomic_DNA"/>
</dbReference>
<dbReference type="Proteomes" id="UP000199517">
    <property type="component" value="Unassembled WGS sequence"/>
</dbReference>
<dbReference type="PROSITE" id="PS50995">
    <property type="entry name" value="HTH_MARR_2"/>
    <property type="match status" value="1"/>
</dbReference>
<dbReference type="STRING" id="32040.SAMN04489710_10377"/>
<evidence type="ECO:0000313" key="4">
    <source>
        <dbReference type="Proteomes" id="UP000199517"/>
    </source>
</evidence>
<dbReference type="SUPFAM" id="SSF46785">
    <property type="entry name" value="Winged helix' DNA-binding domain"/>
    <property type="match status" value="1"/>
</dbReference>
<feature type="region of interest" description="Disordered" evidence="1">
    <location>
        <begin position="142"/>
        <end position="166"/>
    </location>
</feature>
<dbReference type="SMART" id="SM00347">
    <property type="entry name" value="HTH_MARR"/>
    <property type="match status" value="1"/>
</dbReference>
<dbReference type="GO" id="GO:0003700">
    <property type="term" value="F:DNA-binding transcription factor activity"/>
    <property type="evidence" value="ECO:0007669"/>
    <property type="project" value="InterPro"/>
</dbReference>
<evidence type="ECO:0000256" key="1">
    <source>
        <dbReference type="SAM" id="MobiDB-lite"/>
    </source>
</evidence>
<sequence>MKSAIQPQGCTNLKLRQLGRMVARHYDHYIAEAGLKNTQYALLSHVVKLGPIRPGDLARRMQMDASTLTRNLQPLAAQGWLTVGAGDDARSRRVEATPAGIEKRAEGQRAWKAAQTALNARLGAQTVAALHALLDACMQSLDGDLDSPAENDADPQGGASGKRRSG</sequence>
<dbReference type="InterPro" id="IPR039422">
    <property type="entry name" value="MarR/SlyA-like"/>
</dbReference>
<dbReference type="Pfam" id="PF12802">
    <property type="entry name" value="MarR_2"/>
    <property type="match status" value="1"/>
</dbReference>
<dbReference type="InterPro" id="IPR036390">
    <property type="entry name" value="WH_DNA-bd_sf"/>
</dbReference>
<gene>
    <name evidence="3" type="ORF">SAMN04489710_10377</name>
</gene>
<feature type="compositionally biased region" description="Acidic residues" evidence="1">
    <location>
        <begin position="143"/>
        <end position="153"/>
    </location>
</feature>
<dbReference type="PANTHER" id="PTHR33164">
    <property type="entry name" value="TRANSCRIPTIONAL REGULATOR, MARR FAMILY"/>
    <property type="match status" value="1"/>
</dbReference>
<organism evidence="3 4">
    <name type="scientific">Paracidovorax konjaci</name>
    <dbReference type="NCBI Taxonomy" id="32040"/>
    <lineage>
        <taxon>Bacteria</taxon>
        <taxon>Pseudomonadati</taxon>
        <taxon>Pseudomonadota</taxon>
        <taxon>Betaproteobacteria</taxon>
        <taxon>Burkholderiales</taxon>
        <taxon>Comamonadaceae</taxon>
        <taxon>Paracidovorax</taxon>
    </lineage>
</organism>